<evidence type="ECO:0000256" key="5">
    <source>
        <dbReference type="SAM" id="MobiDB-lite"/>
    </source>
</evidence>
<dbReference type="Pfam" id="PF00017">
    <property type="entry name" value="SH2"/>
    <property type="match status" value="1"/>
</dbReference>
<dbReference type="AlphaFoldDB" id="R7U560"/>
<dbReference type="GO" id="GO:0016477">
    <property type="term" value="P:cell migration"/>
    <property type="evidence" value="ECO:0007669"/>
    <property type="project" value="TreeGrafter"/>
</dbReference>
<keyword evidence="2 3" id="KW-0727">SH2 domain</keyword>
<dbReference type="PRINTS" id="PR00401">
    <property type="entry name" value="SH2DOMAIN"/>
</dbReference>
<gene>
    <name evidence="8" type="ORF">CAPTEDRAFT_222863</name>
</gene>
<dbReference type="Pfam" id="PF00018">
    <property type="entry name" value="SH3_1"/>
    <property type="match status" value="1"/>
</dbReference>
<dbReference type="Proteomes" id="UP000014760">
    <property type="component" value="Unassembled WGS sequence"/>
</dbReference>
<dbReference type="InterPro" id="IPR051184">
    <property type="entry name" value="Tyrosine-phos_adapter"/>
</dbReference>
<evidence type="ECO:0000256" key="3">
    <source>
        <dbReference type="PROSITE-ProRule" id="PRU00191"/>
    </source>
</evidence>
<accession>R7U560</accession>
<dbReference type="Gene3D" id="2.30.30.40">
    <property type="entry name" value="SH3 Domains"/>
    <property type="match status" value="2"/>
</dbReference>
<evidence type="ECO:0000259" key="6">
    <source>
        <dbReference type="PROSITE" id="PS50001"/>
    </source>
</evidence>
<dbReference type="CDD" id="cd09926">
    <property type="entry name" value="SH2_CRK_like"/>
    <property type="match status" value="1"/>
</dbReference>
<dbReference type="Gene3D" id="3.30.505.10">
    <property type="entry name" value="SH2 domain"/>
    <property type="match status" value="1"/>
</dbReference>
<feature type="domain" description="SH3" evidence="7">
    <location>
        <begin position="205"/>
        <end position="266"/>
    </location>
</feature>
<dbReference type="HOGENOM" id="CLU_060542_0_0_1"/>
<dbReference type="SUPFAM" id="SSF50044">
    <property type="entry name" value="SH3-domain"/>
    <property type="match status" value="2"/>
</dbReference>
<dbReference type="SMART" id="SM00326">
    <property type="entry name" value="SH3"/>
    <property type="match status" value="2"/>
</dbReference>
<dbReference type="Pfam" id="PF07653">
    <property type="entry name" value="SH3_2"/>
    <property type="match status" value="1"/>
</dbReference>
<dbReference type="InterPro" id="IPR036028">
    <property type="entry name" value="SH3-like_dom_sf"/>
</dbReference>
<evidence type="ECO:0000313" key="9">
    <source>
        <dbReference type="EnsemblMetazoa" id="CapteP222863"/>
    </source>
</evidence>
<dbReference type="PRINTS" id="PR00452">
    <property type="entry name" value="SH3DOMAIN"/>
</dbReference>
<name>R7U560_CAPTE</name>
<dbReference type="InterPro" id="IPR001452">
    <property type="entry name" value="SH3_domain"/>
</dbReference>
<dbReference type="GO" id="GO:0005737">
    <property type="term" value="C:cytoplasm"/>
    <property type="evidence" value="ECO:0007669"/>
    <property type="project" value="TreeGrafter"/>
</dbReference>
<dbReference type="STRING" id="283909.R7U560"/>
<dbReference type="EnsemblMetazoa" id="CapteT222863">
    <property type="protein sequence ID" value="CapteP222863"/>
    <property type="gene ID" value="CapteG222863"/>
</dbReference>
<dbReference type="InterPro" id="IPR000980">
    <property type="entry name" value="SH2"/>
</dbReference>
<reference evidence="8 10" key="2">
    <citation type="journal article" date="2013" name="Nature">
        <title>Insights into bilaterian evolution from three spiralian genomes.</title>
        <authorList>
            <person name="Simakov O."/>
            <person name="Marletaz F."/>
            <person name="Cho S.J."/>
            <person name="Edsinger-Gonzales E."/>
            <person name="Havlak P."/>
            <person name="Hellsten U."/>
            <person name="Kuo D.H."/>
            <person name="Larsson T."/>
            <person name="Lv J."/>
            <person name="Arendt D."/>
            <person name="Savage R."/>
            <person name="Osoegawa K."/>
            <person name="de Jong P."/>
            <person name="Grimwood J."/>
            <person name="Chapman J.A."/>
            <person name="Shapiro H."/>
            <person name="Aerts A."/>
            <person name="Otillar R.P."/>
            <person name="Terry A.Y."/>
            <person name="Boore J.L."/>
            <person name="Grigoriev I.V."/>
            <person name="Lindberg D.R."/>
            <person name="Seaver E.C."/>
            <person name="Weisblat D.A."/>
            <person name="Putnam N.H."/>
            <person name="Rokhsar D.S."/>
        </authorList>
    </citation>
    <scope>NUCLEOTIDE SEQUENCE</scope>
    <source>
        <strain evidence="8 10">I ESC-2004</strain>
    </source>
</reference>
<evidence type="ECO:0000313" key="8">
    <source>
        <dbReference type="EMBL" id="ELU01490.1"/>
    </source>
</evidence>
<proteinExistence type="predicted"/>
<feature type="domain" description="SH2" evidence="6">
    <location>
        <begin position="17"/>
        <end position="109"/>
    </location>
</feature>
<evidence type="ECO:0000256" key="4">
    <source>
        <dbReference type="PROSITE-ProRule" id="PRU00192"/>
    </source>
</evidence>
<protein>
    <submittedName>
        <fullName evidence="8 9">Uncharacterized protein</fullName>
    </submittedName>
</protein>
<dbReference type="OMA" id="NGMYKAE"/>
<evidence type="ECO:0000256" key="2">
    <source>
        <dbReference type="ARBA" id="ARBA00022999"/>
    </source>
</evidence>
<dbReference type="PROSITE" id="PS50001">
    <property type="entry name" value="SH2"/>
    <property type="match status" value="1"/>
</dbReference>
<dbReference type="InterPro" id="IPR036860">
    <property type="entry name" value="SH2_dom_sf"/>
</dbReference>
<reference evidence="9" key="3">
    <citation type="submission" date="2015-06" db="UniProtKB">
        <authorList>
            <consortium name="EnsemblMetazoa"/>
        </authorList>
    </citation>
    <scope>IDENTIFICATION</scope>
</reference>
<dbReference type="GO" id="GO:0035591">
    <property type="term" value="F:signaling adaptor activity"/>
    <property type="evidence" value="ECO:0007669"/>
    <property type="project" value="TreeGrafter"/>
</dbReference>
<dbReference type="SUPFAM" id="SSF55550">
    <property type="entry name" value="SH2 domain"/>
    <property type="match status" value="1"/>
</dbReference>
<evidence type="ECO:0000313" key="10">
    <source>
        <dbReference type="Proteomes" id="UP000014760"/>
    </source>
</evidence>
<dbReference type="GO" id="GO:0030971">
    <property type="term" value="F:receptor tyrosine kinase binding"/>
    <property type="evidence" value="ECO:0007669"/>
    <property type="project" value="TreeGrafter"/>
</dbReference>
<keyword evidence="1 4" id="KW-0728">SH3 domain</keyword>
<evidence type="ECO:0000256" key="1">
    <source>
        <dbReference type="ARBA" id="ARBA00022443"/>
    </source>
</evidence>
<feature type="domain" description="SH3" evidence="7">
    <location>
        <begin position="109"/>
        <end position="169"/>
    </location>
</feature>
<reference evidence="10" key="1">
    <citation type="submission" date="2012-12" db="EMBL/GenBank/DDBJ databases">
        <authorList>
            <person name="Hellsten U."/>
            <person name="Grimwood J."/>
            <person name="Chapman J.A."/>
            <person name="Shapiro H."/>
            <person name="Aerts A."/>
            <person name="Otillar R.P."/>
            <person name="Terry A.Y."/>
            <person name="Boore J.L."/>
            <person name="Simakov O."/>
            <person name="Marletaz F."/>
            <person name="Cho S.-J."/>
            <person name="Edsinger-Gonzales E."/>
            <person name="Havlak P."/>
            <person name="Kuo D.-H."/>
            <person name="Larsson T."/>
            <person name="Lv J."/>
            <person name="Arendt D."/>
            <person name="Savage R."/>
            <person name="Osoegawa K."/>
            <person name="de Jong P."/>
            <person name="Lindberg D.R."/>
            <person name="Seaver E.C."/>
            <person name="Weisblat D.A."/>
            <person name="Putnam N.H."/>
            <person name="Grigoriev I.V."/>
            <person name="Rokhsar D.S."/>
        </authorList>
    </citation>
    <scope>NUCLEOTIDE SEQUENCE</scope>
    <source>
        <strain evidence="10">I ESC-2004</strain>
    </source>
</reference>
<dbReference type="PANTHER" id="PTHR19969:SF5">
    <property type="entry name" value="CRK-LIKE PROTEIN"/>
    <property type="match status" value="1"/>
</dbReference>
<sequence length="276" mass="31495">MALAMAADFDPEDKNSWYFGPITREETNAALQTERDLGIFLVRDSKTISGDFVLCVKEDNKVSHYIINKINVGGTIRFRIGDQEFPDLPSLLNFYKTHFLDTTSLVRPAPREKYFAKFDFQGNDDEDLSFRRGEILTILQKDEEQWWTAKNSLGTTGLVPVPYITKYDAETARRYEADQRARPTPNPQPSCPDYSQPPPLNGQRELPAMARVIKQRIPNAYDKRALKLEVGDEVKVTAMDITGQWEGECNGIKGLFPFTHIQFIDNHKDSGQEDEP</sequence>
<evidence type="ECO:0000259" key="7">
    <source>
        <dbReference type="PROSITE" id="PS50002"/>
    </source>
</evidence>
<keyword evidence="10" id="KW-1185">Reference proteome</keyword>
<organism evidence="8">
    <name type="scientific">Capitella teleta</name>
    <name type="common">Polychaete worm</name>
    <dbReference type="NCBI Taxonomy" id="283909"/>
    <lineage>
        <taxon>Eukaryota</taxon>
        <taxon>Metazoa</taxon>
        <taxon>Spiralia</taxon>
        <taxon>Lophotrochozoa</taxon>
        <taxon>Annelida</taxon>
        <taxon>Polychaeta</taxon>
        <taxon>Sedentaria</taxon>
        <taxon>Scolecida</taxon>
        <taxon>Capitellidae</taxon>
        <taxon>Capitella</taxon>
    </lineage>
</organism>
<dbReference type="SMART" id="SM00252">
    <property type="entry name" value="SH2"/>
    <property type="match status" value="1"/>
</dbReference>
<dbReference type="EMBL" id="KB305005">
    <property type="protein sequence ID" value="ELU01490.1"/>
    <property type="molecule type" value="Genomic_DNA"/>
</dbReference>
<dbReference type="OrthoDB" id="9204160at2759"/>
<dbReference type="GO" id="GO:0007167">
    <property type="term" value="P:enzyme-linked receptor protein signaling pathway"/>
    <property type="evidence" value="ECO:0007669"/>
    <property type="project" value="TreeGrafter"/>
</dbReference>
<dbReference type="EMBL" id="AMQN01001731">
    <property type="status" value="NOT_ANNOTATED_CDS"/>
    <property type="molecule type" value="Genomic_DNA"/>
</dbReference>
<feature type="region of interest" description="Disordered" evidence="5">
    <location>
        <begin position="175"/>
        <end position="202"/>
    </location>
</feature>
<dbReference type="FunCoup" id="R7U560">
    <property type="interactions" value="1178"/>
</dbReference>
<feature type="compositionally biased region" description="Pro residues" evidence="5">
    <location>
        <begin position="184"/>
        <end position="200"/>
    </location>
</feature>
<dbReference type="PROSITE" id="PS50002">
    <property type="entry name" value="SH3"/>
    <property type="match status" value="2"/>
</dbReference>
<dbReference type="PANTHER" id="PTHR19969">
    <property type="entry name" value="SH2-SH3 ADAPTOR PROTEIN-RELATED"/>
    <property type="match status" value="1"/>
</dbReference>